<dbReference type="InterPro" id="IPR050951">
    <property type="entry name" value="Retrovirus_Pol_polyprotein"/>
</dbReference>
<dbReference type="PROSITE" id="PS50994">
    <property type="entry name" value="INTEGRASE"/>
    <property type="match status" value="1"/>
</dbReference>
<dbReference type="InterPro" id="IPR001584">
    <property type="entry name" value="Integrase_cat-core"/>
</dbReference>
<name>A0ABQ4YPK1_9ASTR</name>
<keyword evidence="4" id="KW-0540">Nuclease</keyword>
<reference evidence="14" key="2">
    <citation type="submission" date="2022-01" db="EMBL/GenBank/DDBJ databases">
        <authorList>
            <person name="Yamashiro T."/>
            <person name="Shiraishi A."/>
            <person name="Satake H."/>
            <person name="Nakayama K."/>
        </authorList>
    </citation>
    <scope>NUCLEOTIDE SEQUENCE</scope>
</reference>
<dbReference type="InterPro" id="IPR021109">
    <property type="entry name" value="Peptidase_aspartic_dom_sf"/>
</dbReference>
<evidence type="ECO:0000256" key="5">
    <source>
        <dbReference type="ARBA" id="ARBA00022750"/>
    </source>
</evidence>
<keyword evidence="3" id="KW-0548">Nucleotidyltransferase</keyword>
<evidence type="ECO:0000256" key="6">
    <source>
        <dbReference type="ARBA" id="ARBA00022759"/>
    </source>
</evidence>
<keyword evidence="6" id="KW-0255">Endonuclease</keyword>
<dbReference type="SUPFAM" id="SSF50630">
    <property type="entry name" value="Acid proteases"/>
    <property type="match status" value="1"/>
</dbReference>
<dbReference type="PROSITE" id="PS50878">
    <property type="entry name" value="RT_POL"/>
    <property type="match status" value="1"/>
</dbReference>
<dbReference type="InterPro" id="IPR012337">
    <property type="entry name" value="RNaseH-like_sf"/>
</dbReference>
<dbReference type="Gene3D" id="3.30.70.270">
    <property type="match status" value="1"/>
</dbReference>
<dbReference type="Proteomes" id="UP001151760">
    <property type="component" value="Unassembled WGS sequence"/>
</dbReference>
<dbReference type="PROSITE" id="PS50158">
    <property type="entry name" value="ZF_CCHC"/>
    <property type="match status" value="1"/>
</dbReference>
<dbReference type="CDD" id="cd00303">
    <property type="entry name" value="retropepsin_like"/>
    <property type="match status" value="1"/>
</dbReference>
<dbReference type="InterPro" id="IPR001878">
    <property type="entry name" value="Znf_CCHC"/>
</dbReference>
<dbReference type="InterPro" id="IPR043128">
    <property type="entry name" value="Rev_trsase/Diguanyl_cyclase"/>
</dbReference>
<evidence type="ECO:0000256" key="7">
    <source>
        <dbReference type="ARBA" id="ARBA00023125"/>
    </source>
</evidence>
<keyword evidence="14" id="KW-0695">RNA-directed DNA polymerase</keyword>
<dbReference type="Pfam" id="PF17919">
    <property type="entry name" value="RT_RNaseH_2"/>
    <property type="match status" value="1"/>
</dbReference>
<dbReference type="Gene3D" id="2.40.70.10">
    <property type="entry name" value="Acid Proteases"/>
    <property type="match status" value="1"/>
</dbReference>
<keyword evidence="7" id="KW-0238">DNA-binding</keyword>
<dbReference type="Pfam" id="PF00098">
    <property type="entry name" value="zf-CCHC"/>
    <property type="match status" value="1"/>
</dbReference>
<dbReference type="InterPro" id="IPR043502">
    <property type="entry name" value="DNA/RNA_pol_sf"/>
</dbReference>
<keyword evidence="9" id="KW-0479">Metal-binding</keyword>
<dbReference type="PANTHER" id="PTHR37984:SF5">
    <property type="entry name" value="PROTEIN NYNRIN-LIKE"/>
    <property type="match status" value="1"/>
</dbReference>
<protein>
    <submittedName>
        <fullName evidence="14">Reverse transcriptase domain-containing protein</fullName>
    </submittedName>
</protein>
<evidence type="ECO:0000313" key="15">
    <source>
        <dbReference type="Proteomes" id="UP001151760"/>
    </source>
</evidence>
<dbReference type="SUPFAM" id="SSF56672">
    <property type="entry name" value="DNA/RNA polymerases"/>
    <property type="match status" value="1"/>
</dbReference>
<dbReference type="InterPro" id="IPR041577">
    <property type="entry name" value="RT_RNaseH_2"/>
</dbReference>
<dbReference type="CDD" id="cd01647">
    <property type="entry name" value="RT_LTR"/>
    <property type="match status" value="1"/>
</dbReference>
<dbReference type="GO" id="GO:0003964">
    <property type="term" value="F:RNA-directed DNA polymerase activity"/>
    <property type="evidence" value="ECO:0007669"/>
    <property type="project" value="UniProtKB-KW"/>
</dbReference>
<dbReference type="Gene3D" id="3.30.420.10">
    <property type="entry name" value="Ribonuclease H-like superfamily/Ribonuclease H"/>
    <property type="match status" value="1"/>
</dbReference>
<evidence type="ECO:0000256" key="2">
    <source>
        <dbReference type="ARBA" id="ARBA00022679"/>
    </source>
</evidence>
<dbReference type="Gene3D" id="4.10.60.10">
    <property type="entry name" value="Zinc finger, CCHC-type"/>
    <property type="match status" value="1"/>
</dbReference>
<dbReference type="SUPFAM" id="SSF57756">
    <property type="entry name" value="Retrovirus zinc finger-like domains"/>
    <property type="match status" value="1"/>
</dbReference>
<comment type="caution">
    <text evidence="14">The sequence shown here is derived from an EMBL/GenBank/DDBJ whole genome shotgun (WGS) entry which is preliminary data.</text>
</comment>
<dbReference type="InterPro" id="IPR036397">
    <property type="entry name" value="RNaseH_sf"/>
</dbReference>
<sequence>MLTTMKRVGPLPTHRLASRYLSDSSSSSHSTPDSPCDSLAVIFARTSRKRCSPPTTSVPVATPIFEVLSPVRVDLLPTRKRIRDFDSVIDFEVSLEESYEPYTAREADIDACIAAVDAIVAKETDVIAKTRIEKEDEAESSARGTVEIGVDKVTQPIVSDDIVKPIREDFPDLVSADGSLEVMQRGLDVVMQELYDHMVEIPIHKVRVIKSVWRDHRHRIVATRQQSIAMSERISMLERDNMRLGGILGVERQGVDRLRCTLEEYNAARNLKTEMEMEDEQQDNNAKANGNNGNGNGNGNVKPNVNNRGVVPFEKIETLFHISNYPPKYQVKYASCTLLNNALTWWNSHKRTVRADAAYAITWKALMKLMTEVYCLRNEIQKIETEMVPEEEDQKLKGYAARNAENKRRFDNNPRDNRPAGNQMGITCYECGRQGHYRSECPKLKNQHRGNKTVNNDAKARAYALGLGGTNPDSNVVTGTFLLNNRYASMLFDPGADRSFVSHAFSTLFDVALSTLDTSYAIELADGRISKTDIILRGCTLGLLRHPFNIDLMPVELGSFNIIIGMDWLAKYHAVIVCDEKVIRIPYGDEVLMIQGDGYHVTGKKAKDKSKEKQFEDVPTVRDFPEVFSEDLPRLPPAREVEFQIDLVPGAAPVARSPYRLASSEMQELSTQLQELPGKGFIRPSSSPWGAPVLFVKKKDGSFQMCIDYHELNKLTVKNRYPLSRIDDLFDQLQGSRVYSKINLRSDYHQLRVCEEDIPKTTFRTRYGHYKFQVMPFGLTNALAVFMDLMNRVCKPYLDKFVIIFIDDILIYSKSRKEHEEHLKLIMRLLKKEELHAKFSTCDFLLSKVQFLGHVIDNEGIHVDPVKIESIKDWASPKTPTKIRQFLEKEKAVFQLLKQKLCSAHILALPEGSENFVVYCDASHKGLGAVLMQRGKVIAYASCQLKVHEKNYTTHDLELREERIKLLRVRALVMIKELNLPKQILNTQVKVRKEENYITEDLHVVSRHGVLVSIISDRDGRFTSHFWQSLQKALGTRLDMNMAYHPQTNGQSERTIQTLKDILRACVLDFKKGWDRHLLLVEFSYKNNYHASIKAAPFEALYGRKCRSPICWAKVGDSQLTGPKIIHETTKKIIQIKNRIQATCNRQKRVHSTFHVSNLKKCLSYETLAIPLDEIQIDDKLHFIEEPVEIMGREVKRLKQSRISIVKVRWNSRIGPEFTWEREDQMLKKYPHLFAKPAPTSNVTS</sequence>
<evidence type="ECO:0000256" key="9">
    <source>
        <dbReference type="PROSITE-ProRule" id="PRU00047"/>
    </source>
</evidence>
<feature type="domain" description="Reverse transcriptase" evidence="12">
    <location>
        <begin position="677"/>
        <end position="856"/>
    </location>
</feature>
<dbReference type="Pfam" id="PF08284">
    <property type="entry name" value="RVP_2"/>
    <property type="match status" value="1"/>
</dbReference>
<evidence type="ECO:0000259" key="11">
    <source>
        <dbReference type="PROSITE" id="PS50158"/>
    </source>
</evidence>
<feature type="domain" description="Integrase catalytic" evidence="13">
    <location>
        <begin position="945"/>
        <end position="1105"/>
    </location>
</feature>
<evidence type="ECO:0000256" key="10">
    <source>
        <dbReference type="SAM" id="MobiDB-lite"/>
    </source>
</evidence>
<evidence type="ECO:0000256" key="1">
    <source>
        <dbReference type="ARBA" id="ARBA00022670"/>
    </source>
</evidence>
<evidence type="ECO:0000313" key="14">
    <source>
        <dbReference type="EMBL" id="GJS79768.1"/>
    </source>
</evidence>
<dbReference type="InterPro" id="IPR000477">
    <property type="entry name" value="RT_dom"/>
</dbReference>
<feature type="domain" description="CCHC-type" evidence="11">
    <location>
        <begin position="428"/>
        <end position="443"/>
    </location>
</feature>
<keyword evidence="9" id="KW-0863">Zinc-finger</keyword>
<evidence type="ECO:0000256" key="8">
    <source>
        <dbReference type="ARBA" id="ARBA00023268"/>
    </source>
</evidence>
<keyword evidence="5" id="KW-0064">Aspartyl protease</keyword>
<gene>
    <name evidence="14" type="ORF">Tco_0729649</name>
</gene>
<reference evidence="14" key="1">
    <citation type="journal article" date="2022" name="Int. J. Mol. Sci.">
        <title>Draft Genome of Tanacetum Coccineum: Genomic Comparison of Closely Related Tanacetum-Family Plants.</title>
        <authorList>
            <person name="Yamashiro T."/>
            <person name="Shiraishi A."/>
            <person name="Nakayama K."/>
            <person name="Satake H."/>
        </authorList>
    </citation>
    <scope>NUCLEOTIDE SEQUENCE</scope>
</reference>
<dbReference type="Gene3D" id="3.10.10.10">
    <property type="entry name" value="HIV Type 1 Reverse Transcriptase, subunit A, domain 1"/>
    <property type="match status" value="1"/>
</dbReference>
<evidence type="ECO:0000259" key="13">
    <source>
        <dbReference type="PROSITE" id="PS50994"/>
    </source>
</evidence>
<keyword evidence="8" id="KW-0511">Multifunctional enzyme</keyword>
<dbReference type="PANTHER" id="PTHR37984">
    <property type="entry name" value="PROTEIN CBG26694"/>
    <property type="match status" value="1"/>
</dbReference>
<evidence type="ECO:0000256" key="4">
    <source>
        <dbReference type="ARBA" id="ARBA00022722"/>
    </source>
</evidence>
<dbReference type="SMART" id="SM00343">
    <property type="entry name" value="ZnF_C2HC"/>
    <property type="match status" value="1"/>
</dbReference>
<dbReference type="SUPFAM" id="SSF53098">
    <property type="entry name" value="Ribonuclease H-like"/>
    <property type="match status" value="1"/>
</dbReference>
<evidence type="ECO:0000256" key="3">
    <source>
        <dbReference type="ARBA" id="ARBA00022695"/>
    </source>
</evidence>
<keyword evidence="6" id="KW-0378">Hydrolase</keyword>
<accession>A0ABQ4YPK1</accession>
<evidence type="ECO:0000259" key="12">
    <source>
        <dbReference type="PROSITE" id="PS50878"/>
    </source>
</evidence>
<organism evidence="14 15">
    <name type="scientific">Tanacetum coccineum</name>
    <dbReference type="NCBI Taxonomy" id="301880"/>
    <lineage>
        <taxon>Eukaryota</taxon>
        <taxon>Viridiplantae</taxon>
        <taxon>Streptophyta</taxon>
        <taxon>Embryophyta</taxon>
        <taxon>Tracheophyta</taxon>
        <taxon>Spermatophyta</taxon>
        <taxon>Magnoliopsida</taxon>
        <taxon>eudicotyledons</taxon>
        <taxon>Gunneridae</taxon>
        <taxon>Pentapetalae</taxon>
        <taxon>asterids</taxon>
        <taxon>campanulids</taxon>
        <taxon>Asterales</taxon>
        <taxon>Asteraceae</taxon>
        <taxon>Asteroideae</taxon>
        <taxon>Anthemideae</taxon>
        <taxon>Anthemidinae</taxon>
        <taxon>Tanacetum</taxon>
    </lineage>
</organism>
<keyword evidence="2" id="KW-0808">Transferase</keyword>
<dbReference type="Pfam" id="PF00078">
    <property type="entry name" value="RVT_1"/>
    <property type="match status" value="1"/>
</dbReference>
<proteinExistence type="predicted"/>
<keyword evidence="9" id="KW-0862">Zinc</keyword>
<keyword evidence="15" id="KW-1185">Reference proteome</keyword>
<dbReference type="InterPro" id="IPR036875">
    <property type="entry name" value="Znf_CCHC_sf"/>
</dbReference>
<feature type="region of interest" description="Disordered" evidence="10">
    <location>
        <begin position="271"/>
        <end position="306"/>
    </location>
</feature>
<keyword evidence="1" id="KW-0645">Protease</keyword>
<dbReference type="EMBL" id="BQNB010010620">
    <property type="protein sequence ID" value="GJS79768.1"/>
    <property type="molecule type" value="Genomic_DNA"/>
</dbReference>